<keyword evidence="2" id="KW-0964">Secreted</keyword>
<accession>A0ABR6BUV5</accession>
<dbReference type="EMBL" id="JACJID010000007">
    <property type="protein sequence ID" value="MBA8930689.1"/>
    <property type="molecule type" value="Genomic_DNA"/>
</dbReference>
<keyword evidence="5" id="KW-1185">Reference proteome</keyword>
<protein>
    <recommendedName>
        <fullName evidence="3">Pre-toxin TG domain-containing protein</fullName>
    </recommendedName>
</protein>
<sequence>MFARLRAVRRLGVAGFVAAIVATLLVVPAPAAQALLCDRHPELELCKVVDKVKEDPVAALQRARMGARALLSGLVSAHLREGVLAVVDAELRDAAEIAELVRTTPAAQDAARVAQLVERLKHAVDTLDKLKIVVDVLRGALPVVTDSVKRFVDQVKAIPDLDIHVDVAALEANNREMAASLGRLSVSFAGMDEAFEQANASFARMNASLDQVPATMAAMNGSLAEMRESMRVFQNSPWFRVGDLSLKGIHFDFDRAFGQPISTNPNTMDPDLAKSLSVLTDFVPGVGTAKNLVEAVIGKDVFTQGELDGFDRSLRGLAAVPVVGGPLKKLVTGAEEAAKTAKATPLGRGSTGRTRADNLHEQLAMDQALAHPEAGKVLPIKMNDARWPAEDGWVKMSQQLKGASGRKVDVHYVRNTRTGEVDDFKFKDEQG</sequence>
<proteinExistence type="predicted"/>
<comment type="subcellular location">
    <subcellularLocation>
        <location evidence="1">Secreted</location>
    </subcellularLocation>
</comment>
<feature type="domain" description="Pre-toxin TG" evidence="3">
    <location>
        <begin position="274"/>
        <end position="334"/>
    </location>
</feature>
<dbReference type="Proteomes" id="UP000517916">
    <property type="component" value="Unassembled WGS sequence"/>
</dbReference>
<reference evidence="4 5" key="1">
    <citation type="submission" date="2020-08" db="EMBL/GenBank/DDBJ databases">
        <title>Genomic Encyclopedia of Archaeal and Bacterial Type Strains, Phase II (KMG-II): from individual species to whole genera.</title>
        <authorList>
            <person name="Goeker M."/>
        </authorList>
    </citation>
    <scope>NUCLEOTIDE SEQUENCE [LARGE SCALE GENOMIC DNA]</scope>
    <source>
        <strain evidence="4 5">DSM 43850</strain>
    </source>
</reference>
<evidence type="ECO:0000259" key="3">
    <source>
        <dbReference type="Pfam" id="PF14449"/>
    </source>
</evidence>
<dbReference type="Pfam" id="PF14449">
    <property type="entry name" value="PT-TG"/>
    <property type="match status" value="1"/>
</dbReference>
<organism evidence="4 5">
    <name type="scientific">Kutzneria viridogrisea</name>
    <dbReference type="NCBI Taxonomy" id="47990"/>
    <lineage>
        <taxon>Bacteria</taxon>
        <taxon>Bacillati</taxon>
        <taxon>Actinomycetota</taxon>
        <taxon>Actinomycetes</taxon>
        <taxon>Pseudonocardiales</taxon>
        <taxon>Pseudonocardiaceae</taxon>
        <taxon>Kutzneria</taxon>
    </lineage>
</organism>
<comment type="caution">
    <text evidence="4">The sequence shown here is derived from an EMBL/GenBank/DDBJ whole genome shotgun (WGS) entry which is preliminary data.</text>
</comment>
<evidence type="ECO:0000313" key="4">
    <source>
        <dbReference type="EMBL" id="MBA8930689.1"/>
    </source>
</evidence>
<gene>
    <name evidence="4" type="ORF">BC739_007936</name>
</gene>
<dbReference type="RefSeq" id="WP_182840013.1">
    <property type="nucleotide sequence ID" value="NZ_BAAABQ010000070.1"/>
</dbReference>
<evidence type="ECO:0000256" key="1">
    <source>
        <dbReference type="ARBA" id="ARBA00004613"/>
    </source>
</evidence>
<dbReference type="InterPro" id="IPR027797">
    <property type="entry name" value="PT-TG_dom"/>
</dbReference>
<evidence type="ECO:0000313" key="5">
    <source>
        <dbReference type="Proteomes" id="UP000517916"/>
    </source>
</evidence>
<evidence type="ECO:0000256" key="2">
    <source>
        <dbReference type="ARBA" id="ARBA00022525"/>
    </source>
</evidence>
<name>A0ABR6BUV5_9PSEU</name>